<feature type="transmembrane region" description="Helical" evidence="7">
    <location>
        <begin position="314"/>
        <end position="333"/>
    </location>
</feature>
<dbReference type="Proteomes" id="UP000007494">
    <property type="component" value="Chromosome XII"/>
</dbReference>
<proteinExistence type="inferred from homology"/>
<feature type="compositionally biased region" description="Basic and acidic residues" evidence="6">
    <location>
        <begin position="205"/>
        <end position="226"/>
    </location>
</feature>
<dbReference type="OMA" id="PEPNFCK"/>
<evidence type="ECO:0000256" key="2">
    <source>
        <dbReference type="ARBA" id="ARBA00009190"/>
    </source>
</evidence>
<feature type="region of interest" description="Disordered" evidence="6">
    <location>
        <begin position="189"/>
        <end position="226"/>
    </location>
</feature>
<dbReference type="VEuPathDB" id="ToxoDB:NCLIV_066500"/>
<dbReference type="EMBL" id="FR823393">
    <property type="protein sequence ID" value="CBZ56225.1"/>
    <property type="molecule type" value="Genomic_DNA"/>
</dbReference>
<reference evidence="8" key="2">
    <citation type="submission" date="2011-03" db="EMBL/GenBank/DDBJ databases">
        <title>Comparative genomics and transcriptomics of Neospora caninum and Toxoplasma gondii.</title>
        <authorList>
            <person name="Reid A.J."/>
            <person name="Sohal A."/>
            <person name="Harris D."/>
            <person name="Quail M."/>
            <person name="Sanders M."/>
            <person name="Berriman M."/>
            <person name="Wastling J.M."/>
            <person name="Pain A."/>
        </authorList>
    </citation>
    <scope>NUCLEOTIDE SEQUENCE</scope>
    <source>
        <strain evidence="8">Liverpool</strain>
    </source>
</reference>
<reference evidence="8" key="1">
    <citation type="submission" date="2011-02" db="EMBL/GenBank/DDBJ databases">
        <authorList>
            <person name="Aslett M."/>
        </authorList>
    </citation>
    <scope>NUCLEOTIDE SEQUENCE</scope>
    <source>
        <strain evidence="8">Liverpool</strain>
    </source>
</reference>
<keyword evidence="3 7" id="KW-0812">Transmembrane</keyword>
<dbReference type="InParanoid" id="F0VR77"/>
<keyword evidence="5 7" id="KW-0472">Membrane</keyword>
<dbReference type="RefSeq" id="XP_003886250.1">
    <property type="nucleotide sequence ID" value="XM_003886201.1"/>
</dbReference>
<dbReference type="eggNOG" id="KOG2881">
    <property type="taxonomic scope" value="Eukaryota"/>
</dbReference>
<evidence type="ECO:0000256" key="7">
    <source>
        <dbReference type="SAM" id="Phobius"/>
    </source>
</evidence>
<dbReference type="OrthoDB" id="442680at2759"/>
<protein>
    <submittedName>
        <fullName evidence="8">Putative transmembrane protein</fullName>
    </submittedName>
    <submittedName>
        <fullName evidence="9">Transmembrane protein, putative</fullName>
    </submittedName>
</protein>
<dbReference type="GO" id="GO:0032468">
    <property type="term" value="P:Golgi calcium ion homeostasis"/>
    <property type="evidence" value="ECO:0007669"/>
    <property type="project" value="TreeGrafter"/>
</dbReference>
<keyword evidence="10" id="KW-1185">Reference proteome</keyword>
<comment type="subcellular location">
    <subcellularLocation>
        <location evidence="1">Membrane</location>
        <topology evidence="1">Multi-pass membrane protein</topology>
    </subcellularLocation>
</comment>
<keyword evidence="4 7" id="KW-1133">Transmembrane helix</keyword>
<evidence type="ECO:0000256" key="4">
    <source>
        <dbReference type="ARBA" id="ARBA00022989"/>
    </source>
</evidence>
<evidence type="ECO:0000256" key="1">
    <source>
        <dbReference type="ARBA" id="ARBA00004141"/>
    </source>
</evidence>
<sequence>MAFPRCPLAVGQSKGRWGPSRFSSCLPLSLSLLFYLSLSLFLAPSQDRFAQGHIHYAVEHLDPHLLSRWPEPNFCKWLDEEGRFALASLLGGETTLRLLSALCETGASWPRGQQQQAGCCDDSHAADAVDFEMRRRLIRPAPWRRLASSSLSESAYIRASENRYYGHKPSPATIPSAFPPSISLAAVLASSPQSEPGNAPYESADTEKKGRREKRSKALPETEKGESGSFASFRSFASALVSAFFVTIATELGDRTFFLAALLSMKYSKLIVFSATCVALFLMTAVSTGVGRLLHWAPDTFALKAHLGEFPIDAWISTLLLFFFAAWHLKSLWETEDASPPSRASSFSVPGHAAQSARELRATGGSPRGPGKSRQGDAESDTAQPPRKPREQDVGTSARRGERREELVEGARHQTRDPREGNGKETGGSARRSSEISTRPGCSPQDALSLSLHMEESEGWPSSETGSERSLSRASSRSVDGRDDSEGKGPLKGCSEVHSANRADGVDENFMEAEEELQRIQYTRLGVRPSSLKVLWEVFLVIGAAEIGDKSMVATVGLATSQNPFGVFVGSCLGHAGVTLLAVVAGMMLQGRLSERYMNICCGLLFLGFGIFALFDAIARPES</sequence>
<feature type="region of interest" description="Disordered" evidence="6">
    <location>
        <begin position="340"/>
        <end position="505"/>
    </location>
</feature>
<evidence type="ECO:0000313" key="10">
    <source>
        <dbReference type="Proteomes" id="UP000007494"/>
    </source>
</evidence>
<dbReference type="GO" id="GO:0015085">
    <property type="term" value="F:calcium ion transmembrane transporter activity"/>
    <property type="evidence" value="ECO:0007669"/>
    <property type="project" value="TreeGrafter"/>
</dbReference>
<accession>F0VR77</accession>
<reference evidence="9" key="4">
    <citation type="journal article" date="2015" name="PLoS ONE">
        <title>Comprehensive Evaluation of Toxoplasma gondii VEG and Neospora caninum LIV Genomes with Tachyzoite Stage Transcriptome and Proteome Defines Novel Transcript Features.</title>
        <authorList>
            <person name="Ramaprasad A."/>
            <person name="Mourier T."/>
            <person name="Naeem R."/>
            <person name="Malas T.B."/>
            <person name="Moussa E."/>
            <person name="Panigrahi A."/>
            <person name="Vermont S.J."/>
            <person name="Otto T.D."/>
            <person name="Wastling J."/>
            <person name="Pain A."/>
        </authorList>
    </citation>
    <scope>NUCLEOTIDE SEQUENCE</scope>
    <source>
        <strain evidence="9">Liverpool</strain>
    </source>
</reference>
<dbReference type="InterPro" id="IPR001727">
    <property type="entry name" value="GDT1-like"/>
</dbReference>
<dbReference type="PANTHER" id="PTHR12608">
    <property type="entry name" value="TRANSMEMBRANE PROTEIN HTP-1 RELATED"/>
    <property type="match status" value="1"/>
</dbReference>
<feature type="transmembrane region" description="Helical" evidence="7">
    <location>
        <begin position="565"/>
        <end position="585"/>
    </location>
</feature>
<gene>
    <name evidence="9" type="ORF">BN1204_066500</name>
    <name evidence="8" type="ORF">NCLIV_066500</name>
</gene>
<comment type="similarity">
    <text evidence="2">Belongs to the GDT1 family.</text>
</comment>
<evidence type="ECO:0000256" key="6">
    <source>
        <dbReference type="SAM" id="MobiDB-lite"/>
    </source>
</evidence>
<dbReference type="GeneID" id="13445448"/>
<evidence type="ECO:0000313" key="9">
    <source>
        <dbReference type="EMBL" id="CEL70987.1"/>
    </source>
</evidence>
<reference evidence="10" key="3">
    <citation type="journal article" date="2012" name="PLoS Pathog.">
        <title>Comparative genomics of the apicomplexan parasites Toxoplasma gondii and Neospora caninum: Coccidia differing in host range and transmission strategy.</title>
        <authorList>
            <person name="Reid A.J."/>
            <person name="Vermont S.J."/>
            <person name="Cotton J.A."/>
            <person name="Harris D."/>
            <person name="Hill-Cawthorne G.A."/>
            <person name="Konen-Waisman S."/>
            <person name="Latham S.M."/>
            <person name="Mourier T."/>
            <person name="Norton R."/>
            <person name="Quail M.A."/>
            <person name="Sanders M."/>
            <person name="Shanmugam D."/>
            <person name="Sohal A."/>
            <person name="Wasmuth J.D."/>
            <person name="Brunk B."/>
            <person name="Grigg M.E."/>
            <person name="Howard J.C."/>
            <person name="Parkinson J."/>
            <person name="Roos D.S."/>
            <person name="Trees A.J."/>
            <person name="Berriman M."/>
            <person name="Pain A."/>
            <person name="Wastling J.M."/>
        </authorList>
    </citation>
    <scope>NUCLEOTIDE SEQUENCE [LARGE SCALE GENOMIC DNA]</scope>
    <source>
        <strain evidence="10">Liverpool</strain>
    </source>
</reference>
<dbReference type="GO" id="GO:0005794">
    <property type="term" value="C:Golgi apparatus"/>
    <property type="evidence" value="ECO:0007669"/>
    <property type="project" value="TreeGrafter"/>
</dbReference>
<dbReference type="AlphaFoldDB" id="F0VR77"/>
<feature type="transmembrane region" description="Helical" evidence="7">
    <location>
        <begin position="597"/>
        <end position="619"/>
    </location>
</feature>
<evidence type="ECO:0000313" key="8">
    <source>
        <dbReference type="EMBL" id="CBZ56225.1"/>
    </source>
</evidence>
<dbReference type="GO" id="GO:0005384">
    <property type="term" value="F:manganese ion transmembrane transporter activity"/>
    <property type="evidence" value="ECO:0007669"/>
    <property type="project" value="TreeGrafter"/>
</dbReference>
<dbReference type="PANTHER" id="PTHR12608:SF6">
    <property type="entry name" value="PROTEIN PAM71, CHLOROPLASTIC"/>
    <property type="match status" value="1"/>
</dbReference>
<dbReference type="Pfam" id="PF01169">
    <property type="entry name" value="GDT1"/>
    <property type="match status" value="2"/>
</dbReference>
<evidence type="ECO:0000256" key="3">
    <source>
        <dbReference type="ARBA" id="ARBA00022692"/>
    </source>
</evidence>
<name>F0VR77_NEOCL</name>
<dbReference type="EMBL" id="LN714487">
    <property type="protein sequence ID" value="CEL70987.1"/>
    <property type="molecule type" value="Genomic_DNA"/>
</dbReference>
<evidence type="ECO:0000256" key="5">
    <source>
        <dbReference type="ARBA" id="ARBA00023136"/>
    </source>
</evidence>
<feature type="compositionally biased region" description="Basic and acidic residues" evidence="6">
    <location>
        <begin position="479"/>
        <end position="489"/>
    </location>
</feature>
<dbReference type="GO" id="GO:0032472">
    <property type="term" value="P:Golgi calcium ion transport"/>
    <property type="evidence" value="ECO:0007669"/>
    <property type="project" value="TreeGrafter"/>
</dbReference>
<feature type="transmembrane region" description="Helical" evidence="7">
    <location>
        <begin position="534"/>
        <end position="559"/>
    </location>
</feature>
<feature type="compositionally biased region" description="Basic and acidic residues" evidence="6">
    <location>
        <begin position="388"/>
        <end position="423"/>
    </location>
</feature>
<organism evidence="8 10">
    <name type="scientific">Neospora caninum (strain Liverpool)</name>
    <dbReference type="NCBI Taxonomy" id="572307"/>
    <lineage>
        <taxon>Eukaryota</taxon>
        <taxon>Sar</taxon>
        <taxon>Alveolata</taxon>
        <taxon>Apicomplexa</taxon>
        <taxon>Conoidasida</taxon>
        <taxon>Coccidia</taxon>
        <taxon>Eucoccidiorida</taxon>
        <taxon>Eimeriorina</taxon>
        <taxon>Sarcocystidae</taxon>
        <taxon>Neospora</taxon>
    </lineage>
</organism>
<dbReference type="GO" id="GO:0016020">
    <property type="term" value="C:membrane"/>
    <property type="evidence" value="ECO:0007669"/>
    <property type="project" value="UniProtKB-SubCell"/>
</dbReference>
<feature type="transmembrane region" description="Helical" evidence="7">
    <location>
        <begin position="270"/>
        <end position="294"/>
    </location>
</feature>